<proteinExistence type="predicted"/>
<reference evidence="3" key="1">
    <citation type="submission" date="2025-08" db="UniProtKB">
        <authorList>
            <consortium name="RefSeq"/>
        </authorList>
    </citation>
    <scope>IDENTIFICATION</scope>
    <source>
        <tissue evidence="3">Whole sample</tissue>
    </source>
</reference>
<feature type="signal peptide" evidence="1">
    <location>
        <begin position="1"/>
        <end position="22"/>
    </location>
</feature>
<evidence type="ECO:0000256" key="1">
    <source>
        <dbReference type="SAM" id="SignalP"/>
    </source>
</evidence>
<dbReference type="GeneID" id="111123999"/>
<dbReference type="OrthoDB" id="435413at2759"/>
<keyword evidence="2" id="KW-1185">Reference proteome</keyword>
<evidence type="ECO:0000313" key="2">
    <source>
        <dbReference type="Proteomes" id="UP000694844"/>
    </source>
</evidence>
<accession>A0A8B8D6Q9</accession>
<organism evidence="2 3">
    <name type="scientific">Crassostrea virginica</name>
    <name type="common">Eastern oyster</name>
    <dbReference type="NCBI Taxonomy" id="6565"/>
    <lineage>
        <taxon>Eukaryota</taxon>
        <taxon>Metazoa</taxon>
        <taxon>Spiralia</taxon>
        <taxon>Lophotrochozoa</taxon>
        <taxon>Mollusca</taxon>
        <taxon>Bivalvia</taxon>
        <taxon>Autobranchia</taxon>
        <taxon>Pteriomorphia</taxon>
        <taxon>Ostreida</taxon>
        <taxon>Ostreoidea</taxon>
        <taxon>Ostreidae</taxon>
        <taxon>Crassostrea</taxon>
    </lineage>
</organism>
<feature type="chain" id="PRO_5034938867" evidence="1">
    <location>
        <begin position="23"/>
        <end position="268"/>
    </location>
</feature>
<dbReference type="AlphaFoldDB" id="A0A8B8D6Q9"/>
<dbReference type="RefSeq" id="XP_022322536.1">
    <property type="nucleotide sequence ID" value="XM_022466828.1"/>
</dbReference>
<name>A0A8B8D6Q9_CRAVI</name>
<dbReference type="KEGG" id="cvn:111123999"/>
<protein>
    <submittedName>
        <fullName evidence="3">Uncharacterized protein LOC111123999</fullName>
    </submittedName>
</protein>
<keyword evidence="1" id="KW-0732">Signal</keyword>
<gene>
    <name evidence="3" type="primary">LOC111123999</name>
</gene>
<sequence>MNYLLAILFTLVKILFIKGANAFIRPISSLIDPLTKGHELHKTNIRNEAAYFSCISQLQGLRSEVSHVVPGERYVYFVGDSHCIPPAWQSIQIKGEERILHPILSTGTKIWHLREESTFYPKYNFNSAVAGIPDGALTIFCFGEIDCREALLLSVEKAKYDSLEEAIDCVVEIYISLLIRLKELHHWDIYIHPVLPVLDLTRSVVMQFNQRMMNRVQSETSLKWLDFVDSLLTKESGELLLKKDFEFDGTHVHPCYLKLLEESLQQLP</sequence>
<dbReference type="Proteomes" id="UP000694844">
    <property type="component" value="Chromosome 3"/>
</dbReference>
<evidence type="ECO:0000313" key="3">
    <source>
        <dbReference type="RefSeq" id="XP_022322536.1"/>
    </source>
</evidence>